<reference evidence="2 3" key="1">
    <citation type="submission" date="2020-04" db="EMBL/GenBank/DDBJ databases">
        <authorList>
            <person name="Laetsch R D."/>
            <person name="Stevens L."/>
            <person name="Kumar S."/>
            <person name="Blaxter L. M."/>
        </authorList>
    </citation>
    <scope>NUCLEOTIDE SEQUENCE [LARGE SCALE GENOMIC DNA]</scope>
</reference>
<evidence type="ECO:0000313" key="2">
    <source>
        <dbReference type="EMBL" id="CAB3410197.1"/>
    </source>
</evidence>
<dbReference type="EMBL" id="CADEPM010000010">
    <property type="protein sequence ID" value="CAB3410197.1"/>
    <property type="molecule type" value="Genomic_DNA"/>
</dbReference>
<sequence>MQFSKVFLSLLIVLLSVVGSAQGDDDYNTNAIGNADPFESNLLVKRLRGEPIRFGKRSPREPIRFGKRFQPFDFSDE</sequence>
<feature type="signal peptide" evidence="1">
    <location>
        <begin position="1"/>
        <end position="23"/>
    </location>
</feature>
<dbReference type="AlphaFoldDB" id="A0A8S1F8G5"/>
<dbReference type="OrthoDB" id="5863260at2759"/>
<evidence type="ECO:0000313" key="3">
    <source>
        <dbReference type="Proteomes" id="UP000494206"/>
    </source>
</evidence>
<name>A0A8S1F8G5_9PELO</name>
<evidence type="ECO:0000256" key="1">
    <source>
        <dbReference type="SAM" id="SignalP"/>
    </source>
</evidence>
<organism evidence="2 3">
    <name type="scientific">Caenorhabditis bovis</name>
    <dbReference type="NCBI Taxonomy" id="2654633"/>
    <lineage>
        <taxon>Eukaryota</taxon>
        <taxon>Metazoa</taxon>
        <taxon>Ecdysozoa</taxon>
        <taxon>Nematoda</taxon>
        <taxon>Chromadorea</taxon>
        <taxon>Rhabditida</taxon>
        <taxon>Rhabditina</taxon>
        <taxon>Rhabditomorpha</taxon>
        <taxon>Rhabditoidea</taxon>
        <taxon>Rhabditidae</taxon>
        <taxon>Peloderinae</taxon>
        <taxon>Caenorhabditis</taxon>
    </lineage>
</organism>
<protein>
    <submittedName>
        <fullName evidence="2">Uncharacterized protein</fullName>
    </submittedName>
</protein>
<gene>
    <name evidence="2" type="ORF">CBOVIS_LOCUS11754</name>
</gene>
<proteinExistence type="predicted"/>
<accession>A0A8S1F8G5</accession>
<keyword evidence="1" id="KW-0732">Signal</keyword>
<comment type="caution">
    <text evidence="2">The sequence shown here is derived from an EMBL/GenBank/DDBJ whole genome shotgun (WGS) entry which is preliminary data.</text>
</comment>
<keyword evidence="3" id="KW-1185">Reference proteome</keyword>
<feature type="chain" id="PRO_5035720556" evidence="1">
    <location>
        <begin position="24"/>
        <end position="77"/>
    </location>
</feature>
<dbReference type="Proteomes" id="UP000494206">
    <property type="component" value="Unassembled WGS sequence"/>
</dbReference>